<reference evidence="1" key="2">
    <citation type="journal article" date="2015" name="Data Brief">
        <title>Shoot transcriptome of the giant reed, Arundo donax.</title>
        <authorList>
            <person name="Barrero R.A."/>
            <person name="Guerrero F.D."/>
            <person name="Moolhuijzen P."/>
            <person name="Goolsby J.A."/>
            <person name="Tidwell J."/>
            <person name="Bellgard S.E."/>
            <person name="Bellgard M.I."/>
        </authorList>
    </citation>
    <scope>NUCLEOTIDE SEQUENCE</scope>
    <source>
        <tissue evidence="1">Shoot tissue taken approximately 20 cm above the soil surface</tissue>
    </source>
</reference>
<organism evidence="1">
    <name type="scientific">Arundo donax</name>
    <name type="common">Giant reed</name>
    <name type="synonym">Donax arundinaceus</name>
    <dbReference type="NCBI Taxonomy" id="35708"/>
    <lineage>
        <taxon>Eukaryota</taxon>
        <taxon>Viridiplantae</taxon>
        <taxon>Streptophyta</taxon>
        <taxon>Embryophyta</taxon>
        <taxon>Tracheophyta</taxon>
        <taxon>Spermatophyta</taxon>
        <taxon>Magnoliopsida</taxon>
        <taxon>Liliopsida</taxon>
        <taxon>Poales</taxon>
        <taxon>Poaceae</taxon>
        <taxon>PACMAD clade</taxon>
        <taxon>Arundinoideae</taxon>
        <taxon>Arundineae</taxon>
        <taxon>Arundo</taxon>
    </lineage>
</organism>
<accession>A0A0A9G6Z9</accession>
<evidence type="ECO:0000313" key="1">
    <source>
        <dbReference type="EMBL" id="JAE20855.1"/>
    </source>
</evidence>
<protein>
    <submittedName>
        <fullName evidence="1">Uncharacterized protein</fullName>
    </submittedName>
</protein>
<dbReference type="AlphaFoldDB" id="A0A0A9G6Z9"/>
<name>A0A0A9G6Z9_ARUDO</name>
<sequence length="31" mass="3394">MYQGFAGSSCTRTCRSRLQLRSPPFLSGQGT</sequence>
<dbReference type="EMBL" id="GBRH01177041">
    <property type="protein sequence ID" value="JAE20855.1"/>
    <property type="molecule type" value="Transcribed_RNA"/>
</dbReference>
<reference evidence="1" key="1">
    <citation type="submission" date="2014-09" db="EMBL/GenBank/DDBJ databases">
        <authorList>
            <person name="Magalhaes I.L.F."/>
            <person name="Oliveira U."/>
            <person name="Santos F.R."/>
            <person name="Vidigal T.H.D.A."/>
            <person name="Brescovit A.D."/>
            <person name="Santos A.J."/>
        </authorList>
    </citation>
    <scope>NUCLEOTIDE SEQUENCE</scope>
    <source>
        <tissue evidence="1">Shoot tissue taken approximately 20 cm above the soil surface</tissue>
    </source>
</reference>
<proteinExistence type="predicted"/>